<feature type="region of interest" description="Disordered" evidence="3">
    <location>
        <begin position="1005"/>
        <end position="1111"/>
    </location>
</feature>
<evidence type="ECO:0000256" key="1">
    <source>
        <dbReference type="ARBA" id="ARBA00006180"/>
    </source>
</evidence>
<evidence type="ECO:0000256" key="3">
    <source>
        <dbReference type="SAM" id="MobiDB-lite"/>
    </source>
</evidence>
<dbReference type="PANTHER" id="PTHR12634">
    <property type="entry name" value="SIT4 YEAST -ASSOCIATING PROTEIN-RELATED"/>
    <property type="match status" value="1"/>
</dbReference>
<evidence type="ECO:0008006" key="6">
    <source>
        <dbReference type="Google" id="ProtNLM"/>
    </source>
</evidence>
<name>A0A8H5HYB3_9AGAR</name>
<proteinExistence type="inferred from homology"/>
<dbReference type="GO" id="GO:0019888">
    <property type="term" value="F:protein phosphatase regulator activity"/>
    <property type="evidence" value="ECO:0007669"/>
    <property type="project" value="TreeGrafter"/>
</dbReference>
<dbReference type="AlphaFoldDB" id="A0A8H5HYB3"/>
<evidence type="ECO:0000313" key="5">
    <source>
        <dbReference type="Proteomes" id="UP000518752"/>
    </source>
</evidence>
<dbReference type="GO" id="GO:0019903">
    <property type="term" value="F:protein phosphatase binding"/>
    <property type="evidence" value="ECO:0007669"/>
    <property type="project" value="InterPro"/>
</dbReference>
<feature type="compositionally biased region" description="Acidic residues" evidence="3">
    <location>
        <begin position="514"/>
        <end position="529"/>
    </location>
</feature>
<dbReference type="OrthoDB" id="10259133at2759"/>
<keyword evidence="2" id="KW-0131">Cell cycle</keyword>
<sequence length="1111" mass="121647">MFWSRFGFHAASSIDALLDKDEQSLLTLDSLLDEDDILQECKTQNTRLVDYFQRVDVLGRLLGWVSGEIGKALEEEEEQQEQRGIGTGNTNKRLKYPYIATEVLCSEIWSIVETCVSSHPEELLVPFWNFILDKSPQELKVSPTNSNTHAAAHFAKVNAVFLAKKPVEMLAFIQRQPDVVGRILRHIENPSFVDLLVRLIQLDEYGYKYEDAMVPLEWLSSEKLISRLIDMLSPAFPPDVHQVVSDLIKGIISMATPSPGVGLTPGAPNSVNSVSDGGAGSGVSSNQFARELAKEDSVSKLVVYTLQDFSSTPLEPTDETAVSHFESATSSAIHAMGVLTELIRKNNSDYFEPYLFHTLRNRLINVQQTMMQQSDNKSIASDGRDNRDTLERAMREMVDRMGVVNLGFILNILCENGRLDRLIGFLRVSRTLQGEETDVGSIPAPALTFERFRITELLAELLHCSNMALLNRPLRYQHLYDSEGRLQGGLGGLEELAKVISMGSGDEHGQDNQPEAEGEESMMEAEIEPALELPITSTSSASTLSSLLDSDEDEDMSSSSEEDGMDMEEIAMYDDIQIPAATAASPPLSPEVDMHELAAPQSASPLPIHDSLPAEPLSQSRRSSRRSTLPRNNTILEPEPLVVGERLKKCFLDLDVLGCLLDLFFEFPWNNFLHNAVYDIFHQILTGSLDSRPHAREEGARISGVEGSRGYNRELIISLFRDAKLMHRIVQGQITNDEESAKPRASRLGYMGHLTLISEDVLTALDRYPDPLREQIMQYAPQGTEAGRGSWDEYVTGRYRETKVRDTRLLGGGKPAIDLGAGAGKWKVDEAEMGGAQSMAAAVPKLPVDDFDSDDRELRGQLHRATSSKPRREASADFGVAPTSMDDDDDYDSGHSLRRFNDDDDDDGDEGGWLSQSSTFSTISNRRPLGVSAFEDVFDPSDSHSRDPFADDDFGPFTNPSASGSSGAASSEDPFSFSSSFSDDALENLDDGVFDDNFGDFGDFGEFQSADSAANVESTGSPNQQRESLSITRPRNGKPLSDGELTPTAGSWISDLSVTEGEGDGDSLGSISSSIDSIGSADVEGGSGLEGARDGASKSKSDIGEALKDSV</sequence>
<feature type="compositionally biased region" description="Basic and acidic residues" evidence="3">
    <location>
        <begin position="1091"/>
        <end position="1111"/>
    </location>
</feature>
<feature type="compositionally biased region" description="Acidic residues" evidence="3">
    <location>
        <begin position="549"/>
        <end position="563"/>
    </location>
</feature>
<evidence type="ECO:0000313" key="4">
    <source>
        <dbReference type="EMBL" id="KAF5391648.1"/>
    </source>
</evidence>
<dbReference type="GO" id="GO:0005829">
    <property type="term" value="C:cytosol"/>
    <property type="evidence" value="ECO:0007669"/>
    <property type="project" value="TreeGrafter"/>
</dbReference>
<feature type="region of interest" description="Disordered" evidence="3">
    <location>
        <begin position="503"/>
        <end position="563"/>
    </location>
</feature>
<dbReference type="EMBL" id="JAACJN010000009">
    <property type="protein sequence ID" value="KAF5391648.1"/>
    <property type="molecule type" value="Genomic_DNA"/>
</dbReference>
<dbReference type="InterPro" id="IPR007587">
    <property type="entry name" value="SAPS"/>
</dbReference>
<feature type="region of interest" description="Disordered" evidence="3">
    <location>
        <begin position="603"/>
        <end position="632"/>
    </location>
</feature>
<feature type="compositionally biased region" description="Low complexity" evidence="3">
    <location>
        <begin position="1067"/>
        <end position="1080"/>
    </location>
</feature>
<comment type="caution">
    <text evidence="4">The sequence shown here is derived from an EMBL/GenBank/DDBJ whole genome shotgun (WGS) entry which is preliminary data.</text>
</comment>
<feature type="region of interest" description="Disordered" evidence="3">
    <location>
        <begin position="935"/>
        <end position="982"/>
    </location>
</feature>
<dbReference type="PANTHER" id="PTHR12634:SF8">
    <property type="entry name" value="FIERY MOUNTAIN, ISOFORM D"/>
    <property type="match status" value="1"/>
</dbReference>
<feature type="compositionally biased region" description="Low complexity" evidence="3">
    <location>
        <begin position="961"/>
        <end position="982"/>
    </location>
</feature>
<dbReference type="Pfam" id="PF04499">
    <property type="entry name" value="SAPS"/>
    <property type="match status" value="1"/>
</dbReference>
<feature type="compositionally biased region" description="Polar residues" evidence="3">
    <location>
        <begin position="1009"/>
        <end position="1033"/>
    </location>
</feature>
<dbReference type="GO" id="GO:0005634">
    <property type="term" value="C:nucleus"/>
    <property type="evidence" value="ECO:0007669"/>
    <property type="project" value="TreeGrafter"/>
</dbReference>
<keyword evidence="5" id="KW-1185">Reference proteome</keyword>
<feature type="compositionally biased region" description="Basic and acidic residues" evidence="3">
    <location>
        <begin position="892"/>
        <end position="901"/>
    </location>
</feature>
<feature type="compositionally biased region" description="Low complexity" evidence="3">
    <location>
        <begin position="536"/>
        <end position="548"/>
    </location>
</feature>
<dbReference type="Proteomes" id="UP000518752">
    <property type="component" value="Unassembled WGS sequence"/>
</dbReference>
<comment type="similarity">
    <text evidence="1">Belongs to the SAPS family.</text>
</comment>
<evidence type="ECO:0000256" key="2">
    <source>
        <dbReference type="ARBA" id="ARBA00023306"/>
    </source>
</evidence>
<feature type="compositionally biased region" description="Low complexity" evidence="3">
    <location>
        <begin position="269"/>
        <end position="282"/>
    </location>
</feature>
<feature type="region of interest" description="Disordered" evidence="3">
    <location>
        <begin position="263"/>
        <end position="282"/>
    </location>
</feature>
<gene>
    <name evidence="4" type="ORF">D9757_002443</name>
</gene>
<organism evidence="4 5">
    <name type="scientific">Collybiopsis confluens</name>
    <dbReference type="NCBI Taxonomy" id="2823264"/>
    <lineage>
        <taxon>Eukaryota</taxon>
        <taxon>Fungi</taxon>
        <taxon>Dikarya</taxon>
        <taxon>Basidiomycota</taxon>
        <taxon>Agaricomycotina</taxon>
        <taxon>Agaricomycetes</taxon>
        <taxon>Agaricomycetidae</taxon>
        <taxon>Agaricales</taxon>
        <taxon>Marasmiineae</taxon>
        <taxon>Omphalotaceae</taxon>
        <taxon>Collybiopsis</taxon>
    </lineage>
</organism>
<feature type="region of interest" description="Disordered" evidence="3">
    <location>
        <begin position="862"/>
        <end position="919"/>
    </location>
</feature>
<reference evidence="4 5" key="1">
    <citation type="journal article" date="2020" name="ISME J.">
        <title>Uncovering the hidden diversity of litter-decomposition mechanisms in mushroom-forming fungi.</title>
        <authorList>
            <person name="Floudas D."/>
            <person name="Bentzer J."/>
            <person name="Ahren D."/>
            <person name="Johansson T."/>
            <person name="Persson P."/>
            <person name="Tunlid A."/>
        </authorList>
    </citation>
    <scope>NUCLEOTIDE SEQUENCE [LARGE SCALE GENOMIC DNA]</scope>
    <source>
        <strain evidence="4 5">CBS 406.79</strain>
    </source>
</reference>
<feature type="compositionally biased region" description="Polar residues" evidence="3">
    <location>
        <begin position="1048"/>
        <end position="1057"/>
    </location>
</feature>
<protein>
    <recommendedName>
        <fullName evidence="6">SAPS-domain-containing protein</fullName>
    </recommendedName>
</protein>
<accession>A0A8H5HYB3</accession>